<dbReference type="InParanoid" id="A0A5C3NN09"/>
<proteinExistence type="predicted"/>
<dbReference type="AlphaFoldDB" id="A0A5C3NN09"/>
<name>A0A5C3NN09_9APHY</name>
<accession>A0A5C3NN09</accession>
<evidence type="ECO:0000313" key="2">
    <source>
        <dbReference type="Proteomes" id="UP000308197"/>
    </source>
</evidence>
<dbReference type="Proteomes" id="UP000308197">
    <property type="component" value="Unassembled WGS sequence"/>
</dbReference>
<reference evidence="1 2" key="1">
    <citation type="journal article" date="2019" name="Nat. Ecol. Evol.">
        <title>Megaphylogeny resolves global patterns of mushroom evolution.</title>
        <authorList>
            <person name="Varga T."/>
            <person name="Krizsan K."/>
            <person name="Foldi C."/>
            <person name="Dima B."/>
            <person name="Sanchez-Garcia M."/>
            <person name="Sanchez-Ramirez S."/>
            <person name="Szollosi G.J."/>
            <person name="Szarkandi J.G."/>
            <person name="Papp V."/>
            <person name="Albert L."/>
            <person name="Andreopoulos W."/>
            <person name="Angelini C."/>
            <person name="Antonin V."/>
            <person name="Barry K.W."/>
            <person name="Bougher N.L."/>
            <person name="Buchanan P."/>
            <person name="Buyck B."/>
            <person name="Bense V."/>
            <person name="Catcheside P."/>
            <person name="Chovatia M."/>
            <person name="Cooper J."/>
            <person name="Damon W."/>
            <person name="Desjardin D."/>
            <person name="Finy P."/>
            <person name="Geml J."/>
            <person name="Haridas S."/>
            <person name="Hughes K."/>
            <person name="Justo A."/>
            <person name="Karasinski D."/>
            <person name="Kautmanova I."/>
            <person name="Kiss B."/>
            <person name="Kocsube S."/>
            <person name="Kotiranta H."/>
            <person name="LaButti K.M."/>
            <person name="Lechner B.E."/>
            <person name="Liimatainen K."/>
            <person name="Lipzen A."/>
            <person name="Lukacs Z."/>
            <person name="Mihaltcheva S."/>
            <person name="Morgado L.N."/>
            <person name="Niskanen T."/>
            <person name="Noordeloos M.E."/>
            <person name="Ohm R.A."/>
            <person name="Ortiz-Santana B."/>
            <person name="Ovrebo C."/>
            <person name="Racz N."/>
            <person name="Riley R."/>
            <person name="Savchenko A."/>
            <person name="Shiryaev A."/>
            <person name="Soop K."/>
            <person name="Spirin V."/>
            <person name="Szebenyi C."/>
            <person name="Tomsovsky M."/>
            <person name="Tulloss R.E."/>
            <person name="Uehling J."/>
            <person name="Grigoriev I.V."/>
            <person name="Vagvolgyi C."/>
            <person name="Papp T."/>
            <person name="Martin F.M."/>
            <person name="Miettinen O."/>
            <person name="Hibbett D.S."/>
            <person name="Nagy L.G."/>
        </authorList>
    </citation>
    <scope>NUCLEOTIDE SEQUENCE [LARGE SCALE GENOMIC DNA]</scope>
    <source>
        <strain evidence="1 2">HHB13444</strain>
    </source>
</reference>
<evidence type="ECO:0000313" key="1">
    <source>
        <dbReference type="EMBL" id="TFK78382.1"/>
    </source>
</evidence>
<feature type="non-terminal residue" evidence="1">
    <location>
        <position position="117"/>
    </location>
</feature>
<dbReference type="EMBL" id="ML212578">
    <property type="protein sequence ID" value="TFK78382.1"/>
    <property type="molecule type" value="Genomic_DNA"/>
</dbReference>
<organism evidence="1 2">
    <name type="scientific">Polyporus arcularius HHB13444</name>
    <dbReference type="NCBI Taxonomy" id="1314778"/>
    <lineage>
        <taxon>Eukaryota</taxon>
        <taxon>Fungi</taxon>
        <taxon>Dikarya</taxon>
        <taxon>Basidiomycota</taxon>
        <taxon>Agaricomycotina</taxon>
        <taxon>Agaricomycetes</taxon>
        <taxon>Polyporales</taxon>
        <taxon>Polyporaceae</taxon>
        <taxon>Polyporus</taxon>
    </lineage>
</organism>
<feature type="non-terminal residue" evidence="1">
    <location>
        <position position="1"/>
    </location>
</feature>
<sequence length="117" mass="13266">IPIPLTPNVKITAPLESLNESLRNWGYTNEDPSGFLKSFRKELAQVSADPVALVEFIKAKEAWVEAGDVLLDTMQYVLGEVIIDYLDGEVMRWLWMRVSSAAFKIQYKMTVVEVCLD</sequence>
<gene>
    <name evidence="1" type="ORF">K466DRAFT_439543</name>
</gene>
<keyword evidence="2" id="KW-1185">Reference proteome</keyword>
<protein>
    <submittedName>
        <fullName evidence="1">Uncharacterized protein</fullName>
    </submittedName>
</protein>